<sequence>MAPFLSFKNTNGLHLSAGKVHQLSNQGSEALHFIVTSTSPSHGDRVEVSLR</sequence>
<name>A0ABY1GFB1_9GAMM</name>
<accession>A0ABY1GFB1</accession>
<dbReference type="EMBL" id="FPAZ01000003">
    <property type="protein sequence ID" value="SFT46449.1"/>
    <property type="molecule type" value="Genomic_DNA"/>
</dbReference>
<proteinExistence type="predicted"/>
<protein>
    <submittedName>
        <fullName evidence="1">Uncharacterized protein</fullName>
    </submittedName>
</protein>
<dbReference type="Proteomes" id="UP000183805">
    <property type="component" value="Unassembled WGS sequence"/>
</dbReference>
<comment type="caution">
    <text evidence="1">The sequence shown here is derived from an EMBL/GenBank/DDBJ whole genome shotgun (WGS) entry which is preliminary data.</text>
</comment>
<organism evidence="1 2">
    <name type="scientific">Pseudoalteromonas lipolytica</name>
    <dbReference type="NCBI Taxonomy" id="570156"/>
    <lineage>
        <taxon>Bacteria</taxon>
        <taxon>Pseudomonadati</taxon>
        <taxon>Pseudomonadota</taxon>
        <taxon>Gammaproteobacteria</taxon>
        <taxon>Alteromonadales</taxon>
        <taxon>Pseudoalteromonadaceae</taxon>
        <taxon>Pseudoalteromonas</taxon>
    </lineage>
</organism>
<evidence type="ECO:0000313" key="1">
    <source>
        <dbReference type="EMBL" id="SFT46449.1"/>
    </source>
</evidence>
<gene>
    <name evidence="1" type="ORF">SAMN04487854_103126</name>
</gene>
<dbReference type="RefSeq" id="WP_177222569.1">
    <property type="nucleotide sequence ID" value="NZ_FPAZ01000003.1"/>
</dbReference>
<reference evidence="1 2" key="1">
    <citation type="submission" date="2016-10" db="EMBL/GenBank/DDBJ databases">
        <authorList>
            <person name="Varghese N."/>
            <person name="Submissions S."/>
        </authorList>
    </citation>
    <scope>NUCLEOTIDE SEQUENCE [LARGE SCALE GENOMIC DNA]</scope>
    <source>
        <strain evidence="1 2">CGMCC 1.8499</strain>
    </source>
</reference>
<evidence type="ECO:0000313" key="2">
    <source>
        <dbReference type="Proteomes" id="UP000183805"/>
    </source>
</evidence>
<keyword evidence="2" id="KW-1185">Reference proteome</keyword>